<dbReference type="CDD" id="cd23702">
    <property type="entry name" value="eL14"/>
    <property type="match status" value="1"/>
</dbReference>
<evidence type="ECO:0000256" key="2">
    <source>
        <dbReference type="ARBA" id="ARBA00022980"/>
    </source>
</evidence>
<evidence type="ECO:0000256" key="5">
    <source>
        <dbReference type="ARBA" id="ARBA00035318"/>
    </source>
</evidence>
<dbReference type="GO" id="GO:0042273">
    <property type="term" value="P:ribosomal large subunit biogenesis"/>
    <property type="evidence" value="ECO:0007669"/>
    <property type="project" value="TreeGrafter"/>
</dbReference>
<accession>A0A2R9AXE1</accession>
<reference evidence="8" key="2">
    <citation type="submission" date="2025-08" db="UniProtKB">
        <authorList>
            <consortium name="Ensembl"/>
        </authorList>
    </citation>
    <scope>IDENTIFICATION</scope>
</reference>
<dbReference type="GO" id="GO:0022625">
    <property type="term" value="C:cytosolic large ribosomal subunit"/>
    <property type="evidence" value="ECO:0007669"/>
    <property type="project" value="TreeGrafter"/>
</dbReference>
<evidence type="ECO:0000259" key="7">
    <source>
        <dbReference type="Pfam" id="PF01929"/>
    </source>
</evidence>
<evidence type="ECO:0000256" key="1">
    <source>
        <dbReference type="ARBA" id="ARBA00006592"/>
    </source>
</evidence>
<name>A0A2R9AXE1_PANPA</name>
<dbReference type="STRING" id="9597.ENSPPAP00000020490"/>
<dbReference type="GeneTree" id="ENSGT00390000007888"/>
<keyword evidence="2" id="KW-0689">Ribosomal protein</keyword>
<dbReference type="Proteomes" id="UP000240080">
    <property type="component" value="Chromosome 4"/>
</dbReference>
<reference evidence="8" key="3">
    <citation type="submission" date="2025-09" db="UniProtKB">
        <authorList>
            <consortium name="Ensembl"/>
        </authorList>
    </citation>
    <scope>IDENTIFICATION</scope>
</reference>
<evidence type="ECO:0000256" key="6">
    <source>
        <dbReference type="SAM" id="MobiDB-lite"/>
    </source>
</evidence>
<evidence type="ECO:0000256" key="3">
    <source>
        <dbReference type="ARBA" id="ARBA00023274"/>
    </source>
</evidence>
<dbReference type="EMBL" id="AJFE02070948">
    <property type="status" value="NOT_ANNOTATED_CDS"/>
    <property type="molecule type" value="Genomic_DNA"/>
</dbReference>
<dbReference type="GO" id="GO:0006412">
    <property type="term" value="P:translation"/>
    <property type="evidence" value="ECO:0007669"/>
    <property type="project" value="InterPro"/>
</dbReference>
<organism evidence="8 9">
    <name type="scientific">Pan paniscus</name>
    <name type="common">Pygmy chimpanzee</name>
    <name type="synonym">Bonobo</name>
    <dbReference type="NCBI Taxonomy" id="9597"/>
    <lineage>
        <taxon>Eukaryota</taxon>
        <taxon>Metazoa</taxon>
        <taxon>Chordata</taxon>
        <taxon>Craniata</taxon>
        <taxon>Vertebrata</taxon>
        <taxon>Euteleostomi</taxon>
        <taxon>Mammalia</taxon>
        <taxon>Eutheria</taxon>
        <taxon>Euarchontoglires</taxon>
        <taxon>Primates</taxon>
        <taxon>Haplorrhini</taxon>
        <taxon>Catarrhini</taxon>
        <taxon>Hominidae</taxon>
        <taxon>Pan</taxon>
    </lineage>
</organism>
<evidence type="ECO:0000256" key="4">
    <source>
        <dbReference type="ARBA" id="ARBA00035215"/>
    </source>
</evidence>
<dbReference type="PANTHER" id="PTHR11127:SF4">
    <property type="entry name" value="LARGE RIBOSOMAL SUBUNIT PROTEIN EL14"/>
    <property type="match status" value="1"/>
</dbReference>
<dbReference type="InterPro" id="IPR039660">
    <property type="entry name" value="Ribosomal_eL14"/>
</dbReference>
<protein>
    <recommendedName>
        <fullName evidence="4">Large ribosomal subunit protein eL14</fullName>
    </recommendedName>
    <alternativeName>
        <fullName evidence="5">60S ribosomal protein L14</fullName>
    </alternativeName>
</protein>
<evidence type="ECO:0000313" key="9">
    <source>
        <dbReference type="Proteomes" id="UP000240080"/>
    </source>
</evidence>
<dbReference type="FunFam" id="2.30.30.30:FF:000022">
    <property type="entry name" value="60S ribosomal protein L14"/>
    <property type="match status" value="1"/>
</dbReference>
<dbReference type="Bgee" id="ENSPPAG00000033463">
    <property type="expression patterns" value="Expressed in heart and 5 other cell types or tissues"/>
</dbReference>
<dbReference type="GO" id="GO:0003735">
    <property type="term" value="F:structural constituent of ribosome"/>
    <property type="evidence" value="ECO:0007669"/>
    <property type="project" value="InterPro"/>
</dbReference>
<comment type="similarity">
    <text evidence="1">Belongs to the eukaryotic ribosomal protein eL14 family.</text>
</comment>
<dbReference type="AlphaFoldDB" id="A0A2R9AXE1"/>
<keyword evidence="3" id="KW-0687">Ribonucleoprotein</keyword>
<feature type="domain" description="Large ribosomal subunit protein eL14" evidence="7">
    <location>
        <begin position="47"/>
        <end position="119"/>
    </location>
</feature>
<dbReference type="SUPFAM" id="SSF50104">
    <property type="entry name" value="Translation proteins SH3-like domain"/>
    <property type="match status" value="1"/>
</dbReference>
<dbReference type="InterPro" id="IPR002784">
    <property type="entry name" value="Ribosomal_eL14_dom"/>
</dbReference>
<dbReference type="Pfam" id="PF01929">
    <property type="entry name" value="Ribosomal_L14e"/>
    <property type="match status" value="1"/>
</dbReference>
<reference evidence="8 9" key="1">
    <citation type="journal article" date="2012" name="Nature">
        <title>The bonobo genome compared with the chimpanzee and human genomes.</title>
        <authorList>
            <person name="Prufer K."/>
            <person name="Munch K."/>
            <person name="Hellmann I."/>
            <person name="Akagi K."/>
            <person name="Miller J.R."/>
            <person name="Walenz B."/>
            <person name="Koren S."/>
            <person name="Sutton G."/>
            <person name="Kodira C."/>
            <person name="Winer R."/>
            <person name="Knight J.R."/>
            <person name="Mullikin J.C."/>
            <person name="Meader S.J."/>
            <person name="Ponting C.P."/>
            <person name="Lunter G."/>
            <person name="Higashino S."/>
            <person name="Hobolth A."/>
            <person name="Dutheil J."/>
            <person name="Karakoc E."/>
            <person name="Alkan C."/>
            <person name="Sajjadian S."/>
            <person name="Catacchio C.R."/>
            <person name="Ventura M."/>
            <person name="Marques-Bonet T."/>
            <person name="Eichler E.E."/>
            <person name="Andre C."/>
            <person name="Atencia R."/>
            <person name="Mugisha L."/>
            <person name="Junhold J."/>
            <person name="Patterson N."/>
            <person name="Siebauer M."/>
            <person name="Good J.M."/>
            <person name="Fischer A."/>
            <person name="Ptak S.E."/>
            <person name="Lachmann M."/>
            <person name="Symer D.E."/>
            <person name="Mailund T."/>
            <person name="Schierup M.H."/>
            <person name="Andres A.M."/>
            <person name="Kelso J."/>
            <person name="Paabo S."/>
        </authorList>
    </citation>
    <scope>NUCLEOTIDE SEQUENCE [LARGE SCALE GENOMIC DNA]</scope>
</reference>
<dbReference type="InterPro" id="IPR008991">
    <property type="entry name" value="Translation_prot_SH3-like_sf"/>
</dbReference>
<keyword evidence="9" id="KW-1185">Reference proteome</keyword>
<dbReference type="Gene3D" id="6.10.250.2270">
    <property type="match status" value="1"/>
</dbReference>
<dbReference type="Gene3D" id="2.30.30.30">
    <property type="match status" value="1"/>
</dbReference>
<dbReference type="InterPro" id="IPR014722">
    <property type="entry name" value="Rib_uL2_dom2"/>
</dbReference>
<dbReference type="PANTHER" id="PTHR11127">
    <property type="entry name" value="60S RIBOSOMAL PROTEIN L14"/>
    <property type="match status" value="1"/>
</dbReference>
<feature type="region of interest" description="Disordered" evidence="6">
    <location>
        <begin position="146"/>
        <end position="185"/>
    </location>
</feature>
<evidence type="ECO:0000313" key="8">
    <source>
        <dbReference type="Ensembl" id="ENSPPAP00000020490.1"/>
    </source>
</evidence>
<dbReference type="Ensembl" id="ENSPPAT00000043284.1">
    <property type="protein sequence ID" value="ENSPPAP00000020490.1"/>
    <property type="gene ID" value="ENSPPAG00000033463.1"/>
</dbReference>
<sequence>MVFRRFVEVGRVGYIPSGPRARKLVTTVDVIDQNRALVDGPCTQVRRQTMPFKCMQLTDFNLKFPHRAHQKYVRQAWQKANINTKWAATRWAKKIEARERKAKMTDFDHFKVMKAMRNRIIKKEVKKLQKARATAAAAAAKMTAAGKKAPAQKLPVQKATGQKAAPPPKAQKGQKAPAQKAPAPKAFGKKEVIRKVIKVLFGKKKKKERKGGTQDCKQGSKMLGCSWIFKIALYKHDLYSFLFPW</sequence>
<proteinExistence type="inferred from homology"/>
<dbReference type="GO" id="GO:0003723">
    <property type="term" value="F:RNA binding"/>
    <property type="evidence" value="ECO:0007669"/>
    <property type="project" value="InterPro"/>
</dbReference>